<dbReference type="AlphaFoldDB" id="A0A2V2MX66"/>
<dbReference type="InterPro" id="IPR004089">
    <property type="entry name" value="MCPsignal_dom"/>
</dbReference>
<dbReference type="SMART" id="SM00283">
    <property type="entry name" value="MA"/>
    <property type="match status" value="1"/>
</dbReference>
<dbReference type="Gene3D" id="1.10.287.950">
    <property type="entry name" value="Methyl-accepting chemotaxis protein"/>
    <property type="match status" value="1"/>
</dbReference>
<evidence type="ECO:0000259" key="4">
    <source>
        <dbReference type="PROSITE" id="PS50111"/>
    </source>
</evidence>
<accession>A0A2V2MX66</accession>
<dbReference type="Pfam" id="PF00015">
    <property type="entry name" value="MCPsignal"/>
    <property type="match status" value="1"/>
</dbReference>
<dbReference type="GO" id="GO:0007165">
    <property type="term" value="P:signal transduction"/>
    <property type="evidence" value="ECO:0007669"/>
    <property type="project" value="UniProtKB-KW"/>
</dbReference>
<evidence type="ECO:0000256" key="3">
    <source>
        <dbReference type="PROSITE-ProRule" id="PRU00284"/>
    </source>
</evidence>
<dbReference type="Gene3D" id="3.30.450.20">
    <property type="entry name" value="PAS domain"/>
    <property type="match status" value="2"/>
</dbReference>
<evidence type="ECO:0000256" key="2">
    <source>
        <dbReference type="ARBA" id="ARBA00029447"/>
    </source>
</evidence>
<dbReference type="RefSeq" id="WP_109969359.1">
    <property type="nucleotide sequence ID" value="NZ_CP176093.1"/>
</dbReference>
<gene>
    <name evidence="5" type="ORF">DK846_12800</name>
</gene>
<dbReference type="InterPro" id="IPR035965">
    <property type="entry name" value="PAS-like_dom_sf"/>
</dbReference>
<keyword evidence="1 3" id="KW-0807">Transducer</keyword>
<dbReference type="NCBIfam" id="TIGR00229">
    <property type="entry name" value="sensory_box"/>
    <property type="match status" value="2"/>
</dbReference>
<dbReference type="PANTHER" id="PTHR32089:SF112">
    <property type="entry name" value="LYSOZYME-LIKE PROTEIN-RELATED"/>
    <property type="match status" value="1"/>
</dbReference>
<dbReference type="SMART" id="SM00091">
    <property type="entry name" value="PAS"/>
    <property type="match status" value="2"/>
</dbReference>
<dbReference type="InterPro" id="IPR000014">
    <property type="entry name" value="PAS"/>
</dbReference>
<evidence type="ECO:0000313" key="5">
    <source>
        <dbReference type="EMBL" id="PWR70865.1"/>
    </source>
</evidence>
<keyword evidence="6" id="KW-1185">Reference proteome</keyword>
<proteinExistence type="inferred from homology"/>
<protein>
    <recommendedName>
        <fullName evidence="4">Methyl-accepting transducer domain-containing protein</fullName>
    </recommendedName>
</protein>
<dbReference type="CDD" id="cd11386">
    <property type="entry name" value="MCP_signal"/>
    <property type="match status" value="1"/>
</dbReference>
<dbReference type="PANTHER" id="PTHR32089">
    <property type="entry name" value="METHYL-ACCEPTING CHEMOTAXIS PROTEIN MCPB"/>
    <property type="match status" value="1"/>
</dbReference>
<comment type="similarity">
    <text evidence="2">Belongs to the methyl-accepting chemotaxis (MCP) protein family.</text>
</comment>
<dbReference type="OrthoDB" id="8523at2157"/>
<dbReference type="EMBL" id="QGMY01000009">
    <property type="protein sequence ID" value="PWR70865.1"/>
    <property type="molecule type" value="Genomic_DNA"/>
</dbReference>
<reference evidence="5 6" key="1">
    <citation type="submission" date="2018-05" db="EMBL/GenBank/DDBJ databases">
        <title>Draft genome of Methanospirillum lacunae Ki8-1.</title>
        <authorList>
            <person name="Dueholm M.S."/>
            <person name="Nielsen P.H."/>
            <person name="Bakmann L.F."/>
            <person name="Otzen D.E."/>
        </authorList>
    </citation>
    <scope>NUCLEOTIDE SEQUENCE [LARGE SCALE GENOMIC DNA]</scope>
    <source>
        <strain evidence="5 6">Ki8-1</strain>
    </source>
</reference>
<sequence>MTSAEIEPNSNMRVIFNISPYAMLIITNGVFIDANKAALNIFNAKKPEDIIGKPPAILSPPVQPNGRSSDESAGEIIKRALSGSHEIFEWEHQTLDGKSFFARVNLKLFEYLGNPSLMVAFEDITSQKVKEAELQASQKNLQIIFDNTPYAMLVITDGVFVEANAAAVHLFGAKTKDFFNGKPPAILSPQFQKDGIPSEKLAPEKIKQAMSGDVVSFDWIHQKFDGTIIDCHVTLAGIQYNGKPSLMTVIEDLTHQKKALSDIINVIQIAKGGNLTARTNEKEYAGDFFEICSGINQMLDIFTNPLRLFQTKITSITSNAEEVNASVEQVSGGTGLLADNSNLLSKNAEDGEEGVKQILSAMEDLSVTVSNLAVSSQNIAQMSTSAEEMGIAGIHLVQNTEKAMAEITKSSEHVDSIVLDIKNQMDQIGKIVNLISDIANQTNLLALNAAIEAARAGEAGRGFAVVASEVKSLAQESRQSAENISDMIRNLQDKSHKAAEAVSYSTENVVKGNQTLSETIKVFNSNVESIKNISQKVTDMASISEEQAASVEEITANVNEVAKILSGTLRQSLDSSAATEEISSSLSQISQAMHSVTRDVEEISSEMIQFKF</sequence>
<evidence type="ECO:0000313" key="6">
    <source>
        <dbReference type="Proteomes" id="UP000245657"/>
    </source>
</evidence>
<comment type="caution">
    <text evidence="5">The sequence shown here is derived from an EMBL/GenBank/DDBJ whole genome shotgun (WGS) entry which is preliminary data.</text>
</comment>
<dbReference type="SUPFAM" id="SSF58104">
    <property type="entry name" value="Methyl-accepting chemotaxis protein (MCP) signaling domain"/>
    <property type="match status" value="1"/>
</dbReference>
<dbReference type="PROSITE" id="PS50111">
    <property type="entry name" value="CHEMOTAXIS_TRANSDUC_2"/>
    <property type="match status" value="1"/>
</dbReference>
<dbReference type="GO" id="GO:0016020">
    <property type="term" value="C:membrane"/>
    <property type="evidence" value="ECO:0007669"/>
    <property type="project" value="InterPro"/>
</dbReference>
<feature type="domain" description="Methyl-accepting transducer" evidence="4">
    <location>
        <begin position="326"/>
        <end position="562"/>
    </location>
</feature>
<organism evidence="5 6">
    <name type="scientific">Methanospirillum lacunae</name>
    <dbReference type="NCBI Taxonomy" id="668570"/>
    <lineage>
        <taxon>Archaea</taxon>
        <taxon>Methanobacteriati</taxon>
        <taxon>Methanobacteriota</taxon>
        <taxon>Stenosarchaea group</taxon>
        <taxon>Methanomicrobia</taxon>
        <taxon>Methanomicrobiales</taxon>
        <taxon>Methanospirillaceae</taxon>
        <taxon>Methanospirillum</taxon>
    </lineage>
</organism>
<dbReference type="Proteomes" id="UP000245657">
    <property type="component" value="Unassembled WGS sequence"/>
</dbReference>
<dbReference type="Pfam" id="PF13426">
    <property type="entry name" value="PAS_9"/>
    <property type="match status" value="2"/>
</dbReference>
<evidence type="ECO:0000256" key="1">
    <source>
        <dbReference type="ARBA" id="ARBA00023224"/>
    </source>
</evidence>
<dbReference type="SUPFAM" id="SSF55785">
    <property type="entry name" value="PYP-like sensor domain (PAS domain)"/>
    <property type="match status" value="2"/>
</dbReference>
<name>A0A2V2MX66_9EURY</name>
<dbReference type="GeneID" id="97547208"/>